<dbReference type="GO" id="GO:0005886">
    <property type="term" value="C:plasma membrane"/>
    <property type="evidence" value="ECO:0007669"/>
    <property type="project" value="TreeGrafter"/>
</dbReference>
<evidence type="ECO:0000256" key="1">
    <source>
        <dbReference type="ARBA" id="ARBA00022448"/>
    </source>
</evidence>
<dbReference type="PRINTS" id="PR00702">
    <property type="entry name" value="ACRIFLAVINRP"/>
</dbReference>
<dbReference type="InterPro" id="IPR001036">
    <property type="entry name" value="Acrflvin-R"/>
</dbReference>
<dbReference type="Gene3D" id="3.30.2090.10">
    <property type="entry name" value="Multidrug efflux transporter AcrB TolC docking domain, DN and DC subdomains"/>
    <property type="match status" value="3"/>
</dbReference>
<feature type="transmembrane region" description="Helical" evidence="7">
    <location>
        <begin position="12"/>
        <end position="32"/>
    </location>
</feature>
<feature type="transmembrane region" description="Helical" evidence="7">
    <location>
        <begin position="463"/>
        <end position="490"/>
    </location>
</feature>
<comment type="caution">
    <text evidence="8">The sequence shown here is derived from an EMBL/GenBank/DDBJ whole genome shotgun (WGS) entry which is preliminary data.</text>
</comment>
<protein>
    <submittedName>
        <fullName evidence="8">MMPL family transporter</fullName>
    </submittedName>
</protein>
<sequence length="1093" mass="115954">MNISAPFVERPVATTLLTIAIALVGALAVLHLPAAPMPEFDYPAISVRAQMPGASPEVMATTVAAPLERRLGMIADVSEIRSFNSSGSTVVALTFGVGRNIDGAARDVQAAVAAARADLPISLRSNPLIFKSNSAFWPITYLSLSSTTMSVDRVYDVASTVLQPLLASIQGVGEVVVLGSSPLAVRVEIDPDALSKYGVELESVRAALAAANANSPKGVIESDGRRFQIYANDRVSNAVALRDLIIAYHEDQAIRLSDVAEVIDSVEDFRPFAITGRQASILVRVYRTSGANVVETVDRIKARLEQIRAALPPAIAVEMASDRTATIRASLRDLGHSLVIGAVLVILVVLAFLRSLRATFPPAIAAIVSLLGTGAVMHVMRYSLDSVSLMALIIAVGLVIDDSVIVLENISRHVERGEPLLRAVLRGVDEVGFTVVAISLSLVAIFIPFLLMGDLMGRVLAEFAVTLSTAVMISLVVSLTTTPMLCSIVLSRKQPRRAGAALEAIFQRVLAQYDRTLDFALRHSQWTLAAFFAALGLSVYLYAAVPKGLLPQQDPGRLYGVLLADQNVSAAAMRRMLERAAELISADPSVASFAAVIEDGARRNSAELYVELKPRPGRVESCQDVNARLTKAISNIAGATLRLVAPQDIAAFSAPANRSGQYHYDLRGDDLAEVQAWALRLTAALTRAPQIRDADVDPRPHALETVVTVDRDKAERLGVDMRQVDNVLYDAFGQRQVSTMYGQLNQYHIVMEAAPRFRESPDVLNRIYVSPARGLVGGVQFTNAPIGTIVAETNGAADPGGSSAAADVARNQRANAIAHRAGGAVSTGAAVSTQVASMIPLSSIARFEQKAAPLVVTHVGGSAAVSVSFNLPPNVALGDAVAAIERTAAEIHMPASIQSGFSGAAAAFQKVIVQEGILAIVAIAVIYIILGILYESFIHPMTVLSTLPSAGLGAILTLTALRIEFTVIAFIGVILLTGIVKKNAIMMIDVAIRAQRQLGLSAHDAIRHACVLRFRPITMTTVATIFGAAPLALGGGDGAEFRQPLGIAVIGGLVVSQALTLYTTPVVYLYLDRLVRRGGRSSESRNSAMQTNP</sequence>
<dbReference type="Gene3D" id="3.30.70.1320">
    <property type="entry name" value="Multidrug efflux transporter AcrB pore domain like"/>
    <property type="match status" value="1"/>
</dbReference>
<keyword evidence="1" id="KW-0813">Transport</keyword>
<keyword evidence="6 7" id="KW-0472">Membrane</keyword>
<dbReference type="PANTHER" id="PTHR32063">
    <property type="match status" value="1"/>
</dbReference>
<feature type="transmembrane region" description="Helical" evidence="7">
    <location>
        <begin position="386"/>
        <end position="410"/>
    </location>
</feature>
<proteinExistence type="predicted"/>
<feature type="transmembrane region" description="Helical" evidence="7">
    <location>
        <begin position="967"/>
        <end position="992"/>
    </location>
</feature>
<evidence type="ECO:0000256" key="4">
    <source>
        <dbReference type="ARBA" id="ARBA00022692"/>
    </source>
</evidence>
<evidence type="ECO:0000256" key="2">
    <source>
        <dbReference type="ARBA" id="ARBA00022475"/>
    </source>
</evidence>
<dbReference type="Gene3D" id="1.20.1640.10">
    <property type="entry name" value="Multidrug efflux transporter AcrB transmembrane domain"/>
    <property type="match status" value="3"/>
</dbReference>
<feature type="transmembrane region" description="Helical" evidence="7">
    <location>
        <begin position="360"/>
        <end position="380"/>
    </location>
</feature>
<dbReference type="InterPro" id="IPR027463">
    <property type="entry name" value="AcrB_DN_DC_subdom"/>
</dbReference>
<feature type="transmembrane region" description="Helical" evidence="7">
    <location>
        <begin position="334"/>
        <end position="353"/>
    </location>
</feature>
<dbReference type="Gene3D" id="3.30.70.1440">
    <property type="entry name" value="Multidrug efflux transporter AcrB pore domain"/>
    <property type="match status" value="2"/>
</dbReference>
<name>A0A549SZP1_METSR</name>
<keyword evidence="3" id="KW-0997">Cell inner membrane</keyword>
<evidence type="ECO:0000313" key="9">
    <source>
        <dbReference type="Proteomes" id="UP000316781"/>
    </source>
</evidence>
<organism evidence="8 9">
    <name type="scientific">Methylosinus sporium</name>
    <dbReference type="NCBI Taxonomy" id="428"/>
    <lineage>
        <taxon>Bacteria</taxon>
        <taxon>Pseudomonadati</taxon>
        <taxon>Pseudomonadota</taxon>
        <taxon>Alphaproteobacteria</taxon>
        <taxon>Hyphomicrobiales</taxon>
        <taxon>Methylocystaceae</taxon>
        <taxon>Methylosinus</taxon>
    </lineage>
</organism>
<evidence type="ECO:0000256" key="5">
    <source>
        <dbReference type="ARBA" id="ARBA00022989"/>
    </source>
</evidence>
<dbReference type="AlphaFoldDB" id="A0A549SZP1"/>
<evidence type="ECO:0000313" key="8">
    <source>
        <dbReference type="EMBL" id="TRL35076.1"/>
    </source>
</evidence>
<feature type="transmembrane region" description="Helical" evidence="7">
    <location>
        <begin position="1012"/>
        <end position="1033"/>
    </location>
</feature>
<reference evidence="8 9" key="1">
    <citation type="submission" date="2019-07" db="EMBL/GenBank/DDBJ databases">
        <title>Ln-dependent methylotrophs.</title>
        <authorList>
            <person name="Tani A."/>
        </authorList>
    </citation>
    <scope>NUCLEOTIDE SEQUENCE [LARGE SCALE GENOMIC DNA]</scope>
    <source>
        <strain evidence="8 9">SM89A</strain>
    </source>
</reference>
<evidence type="ECO:0000256" key="6">
    <source>
        <dbReference type="ARBA" id="ARBA00023136"/>
    </source>
</evidence>
<dbReference type="RefSeq" id="WP_142862655.1">
    <property type="nucleotide sequence ID" value="NZ_VJMF01000034.1"/>
</dbReference>
<evidence type="ECO:0000256" key="3">
    <source>
        <dbReference type="ARBA" id="ARBA00022519"/>
    </source>
</evidence>
<dbReference type="GO" id="GO:0042910">
    <property type="term" value="F:xenobiotic transmembrane transporter activity"/>
    <property type="evidence" value="ECO:0007669"/>
    <property type="project" value="TreeGrafter"/>
</dbReference>
<keyword evidence="2" id="KW-1003">Cell membrane</keyword>
<feature type="transmembrane region" description="Helical" evidence="7">
    <location>
        <begin position="1045"/>
        <end position="1071"/>
    </location>
</feature>
<dbReference type="EMBL" id="VJMF01000034">
    <property type="protein sequence ID" value="TRL35076.1"/>
    <property type="molecule type" value="Genomic_DNA"/>
</dbReference>
<feature type="transmembrane region" description="Helical" evidence="7">
    <location>
        <begin position="916"/>
        <end position="934"/>
    </location>
</feature>
<gene>
    <name evidence="8" type="ORF">FM996_08560</name>
</gene>
<accession>A0A549SZP1</accession>
<evidence type="ECO:0000256" key="7">
    <source>
        <dbReference type="SAM" id="Phobius"/>
    </source>
</evidence>
<dbReference type="PANTHER" id="PTHR32063:SF34">
    <property type="entry name" value="MULTIDRUG RESISTANCE PROTEIN MDTC"/>
    <property type="match status" value="1"/>
</dbReference>
<dbReference type="SUPFAM" id="SSF82693">
    <property type="entry name" value="Multidrug efflux transporter AcrB pore domain, PN1, PN2, PC1 and PC2 subdomains"/>
    <property type="match status" value="3"/>
</dbReference>
<feature type="transmembrane region" description="Helical" evidence="7">
    <location>
        <begin position="431"/>
        <end position="451"/>
    </location>
</feature>
<dbReference type="SUPFAM" id="SSF82714">
    <property type="entry name" value="Multidrug efflux transporter AcrB TolC docking domain, DN and DC subdomains"/>
    <property type="match status" value="2"/>
</dbReference>
<dbReference type="SUPFAM" id="SSF82866">
    <property type="entry name" value="Multidrug efflux transporter AcrB transmembrane domain"/>
    <property type="match status" value="2"/>
</dbReference>
<dbReference type="Pfam" id="PF00873">
    <property type="entry name" value="ACR_tran"/>
    <property type="match status" value="2"/>
</dbReference>
<keyword evidence="4 7" id="KW-0812">Transmembrane</keyword>
<dbReference type="Gene3D" id="3.30.70.1430">
    <property type="entry name" value="Multidrug efflux transporter AcrB pore domain"/>
    <property type="match status" value="2"/>
</dbReference>
<dbReference type="Proteomes" id="UP000316781">
    <property type="component" value="Unassembled WGS sequence"/>
</dbReference>
<keyword evidence="5 7" id="KW-1133">Transmembrane helix</keyword>